<dbReference type="RefSeq" id="WP_043609217.1">
    <property type="nucleotide sequence ID" value="NZ_AXCY01000117.1"/>
</dbReference>
<reference evidence="3 4" key="2">
    <citation type="journal article" date="2015" name="Stand. Genomic Sci.">
        <title>Draft genome sequence of Cellulomonas carbonis T26(T) and comparative analysis of six Cellulomonas genomes.</title>
        <authorList>
            <person name="Zhuang W."/>
            <person name="Zhang S."/>
            <person name="Xia X."/>
            <person name="Wang G."/>
        </authorList>
    </citation>
    <scope>NUCLEOTIDE SEQUENCE [LARGE SCALE GENOMIC DNA]</scope>
    <source>
        <strain evidence="3 4">T26</strain>
    </source>
</reference>
<evidence type="ECO:0008006" key="5">
    <source>
        <dbReference type="Google" id="ProtNLM"/>
    </source>
</evidence>
<comment type="caution">
    <text evidence="3">The sequence shown here is derived from an EMBL/GenBank/DDBJ whole genome shotgun (WGS) entry which is preliminary data.</text>
</comment>
<dbReference type="EMBL" id="AXCY01000117">
    <property type="protein sequence ID" value="KGM09164.1"/>
    <property type="molecule type" value="Genomic_DNA"/>
</dbReference>
<keyword evidence="2" id="KW-1133">Transmembrane helix</keyword>
<dbReference type="InterPro" id="IPR019277">
    <property type="entry name" value="DUF2304"/>
</dbReference>
<feature type="region of interest" description="Disordered" evidence="1">
    <location>
        <begin position="109"/>
        <end position="135"/>
    </location>
</feature>
<dbReference type="Proteomes" id="UP000029839">
    <property type="component" value="Unassembled WGS sequence"/>
</dbReference>
<dbReference type="AlphaFoldDB" id="A0A0A0BQ10"/>
<sequence>MLIKVLLLAAIALVVVLGMRAPSGARHLAMRRMALAGFALFAALSVVFPDAWNEAAGVVGVGRGTDLLLYGLIIAFLLSLVTMYRRHREMERRLTLLARRLAIDEAIGRFPPTAPAPPAPTAPPTPPTTTGDDRA</sequence>
<proteinExistence type="predicted"/>
<evidence type="ECO:0000256" key="1">
    <source>
        <dbReference type="SAM" id="MobiDB-lite"/>
    </source>
</evidence>
<reference evidence="3 4" key="1">
    <citation type="submission" date="2013-08" db="EMBL/GenBank/DDBJ databases">
        <title>Genome sequencing of Cellulomonas carbonis T26.</title>
        <authorList>
            <person name="Chen F."/>
            <person name="Li Y."/>
            <person name="Wang G."/>
        </authorList>
    </citation>
    <scope>NUCLEOTIDE SEQUENCE [LARGE SCALE GENOMIC DNA]</scope>
    <source>
        <strain evidence="3 4">T26</strain>
    </source>
</reference>
<evidence type="ECO:0000256" key="2">
    <source>
        <dbReference type="SAM" id="Phobius"/>
    </source>
</evidence>
<organism evidence="3 4">
    <name type="scientific">Cellulomonas carbonis T26</name>
    <dbReference type="NCBI Taxonomy" id="947969"/>
    <lineage>
        <taxon>Bacteria</taxon>
        <taxon>Bacillati</taxon>
        <taxon>Actinomycetota</taxon>
        <taxon>Actinomycetes</taxon>
        <taxon>Micrococcales</taxon>
        <taxon>Cellulomonadaceae</taxon>
        <taxon>Cellulomonas</taxon>
    </lineage>
</organism>
<feature type="transmembrane region" description="Helical" evidence="2">
    <location>
        <begin position="67"/>
        <end position="84"/>
    </location>
</feature>
<protein>
    <recommendedName>
        <fullName evidence="5">DUF2304 domain-containing protein</fullName>
    </recommendedName>
</protein>
<dbReference type="Pfam" id="PF10066">
    <property type="entry name" value="DUF2304"/>
    <property type="match status" value="1"/>
</dbReference>
<name>A0A0A0BQ10_9CELL</name>
<gene>
    <name evidence="3" type="ORF">N868_03935</name>
</gene>
<keyword evidence="4" id="KW-1185">Reference proteome</keyword>
<keyword evidence="2" id="KW-0472">Membrane</keyword>
<evidence type="ECO:0000313" key="3">
    <source>
        <dbReference type="EMBL" id="KGM09164.1"/>
    </source>
</evidence>
<feature type="compositionally biased region" description="Pro residues" evidence="1">
    <location>
        <begin position="112"/>
        <end position="127"/>
    </location>
</feature>
<evidence type="ECO:0000313" key="4">
    <source>
        <dbReference type="Proteomes" id="UP000029839"/>
    </source>
</evidence>
<keyword evidence="2" id="KW-0812">Transmembrane</keyword>
<accession>A0A0A0BQ10</accession>